<dbReference type="OrthoDB" id="9806673at2"/>
<evidence type="ECO:0000256" key="4">
    <source>
        <dbReference type="ARBA" id="ARBA00022481"/>
    </source>
</evidence>
<organism evidence="8 9">
    <name type="scientific">Paenibacillus montanisoli</name>
    <dbReference type="NCBI Taxonomy" id="2081970"/>
    <lineage>
        <taxon>Bacteria</taxon>
        <taxon>Bacillati</taxon>
        <taxon>Bacillota</taxon>
        <taxon>Bacilli</taxon>
        <taxon>Bacillales</taxon>
        <taxon>Paenibacillaceae</taxon>
        <taxon>Paenibacillus</taxon>
    </lineage>
</organism>
<keyword evidence="4 6" id="KW-0488">Methylation</keyword>
<dbReference type="GO" id="GO:0016149">
    <property type="term" value="F:translation release factor activity, codon specific"/>
    <property type="evidence" value="ECO:0007669"/>
    <property type="project" value="UniProtKB-UniRule"/>
</dbReference>
<dbReference type="InterPro" id="IPR000352">
    <property type="entry name" value="Pep_chain_release_fac_I"/>
</dbReference>
<evidence type="ECO:0000256" key="5">
    <source>
        <dbReference type="ARBA" id="ARBA00022917"/>
    </source>
</evidence>
<keyword evidence="9" id="KW-1185">Reference proteome</keyword>
<comment type="subcellular location">
    <subcellularLocation>
        <location evidence="6">Cytoplasm</location>
    </subcellularLocation>
</comment>
<dbReference type="RefSeq" id="WP_112884711.1">
    <property type="nucleotide sequence ID" value="NZ_QLUW01000005.1"/>
</dbReference>
<evidence type="ECO:0000256" key="3">
    <source>
        <dbReference type="ARBA" id="ARBA00019192"/>
    </source>
</evidence>
<comment type="PTM">
    <text evidence="6">Methylated by PrmC. Methylation increases the termination efficiency of RF2.</text>
</comment>
<evidence type="ECO:0000256" key="6">
    <source>
        <dbReference type="HAMAP-Rule" id="MF_00094"/>
    </source>
</evidence>
<name>A0A328TW89_9BACL</name>
<comment type="similarity">
    <text evidence="2 6">Belongs to the prokaryotic/mitochondrial release factor family.</text>
</comment>
<evidence type="ECO:0000313" key="9">
    <source>
        <dbReference type="Proteomes" id="UP000249260"/>
    </source>
</evidence>
<accession>A0A328TW89</accession>
<comment type="function">
    <text evidence="1 6">Peptide chain release factor 2 directs the termination of translation in response to the peptide chain termination codons UGA and UAA.</text>
</comment>
<proteinExistence type="inferred from homology"/>
<keyword evidence="5 6" id="KW-0648">Protein biosynthesis</keyword>
<dbReference type="PANTHER" id="PTHR43116">
    <property type="entry name" value="PEPTIDE CHAIN RELEASE FACTOR 2"/>
    <property type="match status" value="1"/>
</dbReference>
<comment type="caution">
    <text evidence="8">The sequence shown here is derived from an EMBL/GenBank/DDBJ whole genome shotgun (WGS) entry which is preliminary data.</text>
</comment>
<dbReference type="InterPro" id="IPR004374">
    <property type="entry name" value="PrfB"/>
</dbReference>
<dbReference type="NCBIfam" id="TIGR00020">
    <property type="entry name" value="prfB"/>
    <property type="match status" value="1"/>
</dbReference>
<feature type="domain" description="Prokaryotic-type class I peptide chain release factors" evidence="7">
    <location>
        <begin position="245"/>
        <end position="261"/>
    </location>
</feature>
<reference evidence="8 9" key="1">
    <citation type="submission" date="2018-06" db="EMBL/GenBank/DDBJ databases">
        <title>Paenibacillus montanisoli sp. nov., isolated from mountain area soil.</title>
        <authorList>
            <person name="Wu M."/>
        </authorList>
    </citation>
    <scope>NUCLEOTIDE SEQUENCE [LARGE SCALE GENOMIC DNA]</scope>
    <source>
        <strain evidence="8 9">RA17</strain>
    </source>
</reference>
<dbReference type="EMBL" id="QLUW01000005">
    <property type="protein sequence ID" value="RAP73922.1"/>
    <property type="molecule type" value="Genomic_DNA"/>
</dbReference>
<dbReference type="Gene3D" id="1.20.58.410">
    <property type="entry name" value="Release factor"/>
    <property type="match status" value="1"/>
</dbReference>
<dbReference type="Gene3D" id="3.30.70.1660">
    <property type="match status" value="1"/>
</dbReference>
<dbReference type="InterPro" id="IPR045853">
    <property type="entry name" value="Pep_chain_release_fac_I_sf"/>
</dbReference>
<dbReference type="PROSITE" id="PS00745">
    <property type="entry name" value="RF_PROK_I"/>
    <property type="match status" value="1"/>
</dbReference>
<dbReference type="InterPro" id="IPR005139">
    <property type="entry name" value="PCRF"/>
</dbReference>
<dbReference type="Gene3D" id="3.30.160.20">
    <property type="match status" value="1"/>
</dbReference>
<dbReference type="Proteomes" id="UP000249260">
    <property type="component" value="Unassembled WGS sequence"/>
</dbReference>
<dbReference type="HAMAP" id="MF_00094">
    <property type="entry name" value="Rel_fac_2"/>
    <property type="match status" value="1"/>
</dbReference>
<dbReference type="GO" id="GO:0005737">
    <property type="term" value="C:cytoplasm"/>
    <property type="evidence" value="ECO:0007669"/>
    <property type="project" value="UniProtKB-SubCell"/>
</dbReference>
<dbReference type="PANTHER" id="PTHR43116:SF3">
    <property type="entry name" value="CLASS I PEPTIDE CHAIN RELEASE FACTOR"/>
    <property type="match status" value="1"/>
</dbReference>
<protein>
    <recommendedName>
        <fullName evidence="3 6">Peptide chain release factor 2</fullName>
        <shortName evidence="6">RF-2</shortName>
    </recommendedName>
</protein>
<evidence type="ECO:0000313" key="8">
    <source>
        <dbReference type="EMBL" id="RAP73922.1"/>
    </source>
</evidence>
<dbReference type="Pfam" id="PF03462">
    <property type="entry name" value="PCRF"/>
    <property type="match status" value="1"/>
</dbReference>
<evidence type="ECO:0000259" key="7">
    <source>
        <dbReference type="PROSITE" id="PS00745"/>
    </source>
</evidence>
<evidence type="ECO:0000256" key="2">
    <source>
        <dbReference type="ARBA" id="ARBA00010835"/>
    </source>
</evidence>
<dbReference type="SMART" id="SM00937">
    <property type="entry name" value="PCRF"/>
    <property type="match status" value="1"/>
</dbReference>
<evidence type="ECO:0000256" key="1">
    <source>
        <dbReference type="ARBA" id="ARBA00002613"/>
    </source>
</evidence>
<dbReference type="FunFam" id="3.30.160.20:FF:000010">
    <property type="entry name" value="Peptide chain release factor 2"/>
    <property type="match status" value="1"/>
</dbReference>
<dbReference type="AlphaFoldDB" id="A0A328TW89"/>
<sequence>MIDITVKQDLREMAKRLQELRGSLDLDLKQEMILNFEEKMSAPDFWDDNDRAQSTIAELNAVKSVVDQFDRMQSEQEDLQVMLELAEEEGDDEALEADLTRGVAELVGKVSEFELQLLLSEPYDRLNAILELHPGAGGTESQDWGQMLYRMYTRWAEKRGFKVELLDYLAGDEAGIKSVTISIKGHNAYGYLKSEKGVHRLVRISPFDASGRRHTSFVSCDIMPEIDDDIEIEIRTEDLKVDTYRASGAGGQHVNKTESAIRITHVPTGIVVSCQTQRSQIQNRERAMQMLRSKLYERKIEEQQKHLAEIRGEQSDIAWGSQIRSYVFHPYSMVKDHRTSVETGNVGAVMDGDLDMFIDGYLRSKIRHEEQQG</sequence>
<dbReference type="Pfam" id="PF00472">
    <property type="entry name" value="RF-1"/>
    <property type="match status" value="1"/>
</dbReference>
<keyword evidence="6" id="KW-0963">Cytoplasm</keyword>
<dbReference type="SUPFAM" id="SSF75620">
    <property type="entry name" value="Release factor"/>
    <property type="match status" value="1"/>
</dbReference>
<feature type="modified residue" description="N5-methylglutamine" evidence="6">
    <location>
        <position position="252"/>
    </location>
</feature>
<gene>
    <name evidence="6 8" type="primary">prfB</name>
    <name evidence="8" type="ORF">DL346_22860</name>
</gene>